<dbReference type="AlphaFoldDB" id="A0A2X4RC15"/>
<dbReference type="Proteomes" id="UP000248808">
    <property type="component" value="Chromosome 1"/>
</dbReference>
<gene>
    <name evidence="2" type="ORF">NCTC10839_00479</name>
</gene>
<evidence type="ECO:0000256" key="1">
    <source>
        <dbReference type="SAM" id="MobiDB-lite"/>
    </source>
</evidence>
<proteinExistence type="predicted"/>
<feature type="compositionally biased region" description="Basic and acidic residues" evidence="1">
    <location>
        <begin position="14"/>
        <end position="24"/>
    </location>
</feature>
<dbReference type="GeneID" id="56957075"/>
<feature type="region of interest" description="Disordered" evidence="1">
    <location>
        <begin position="1"/>
        <end position="24"/>
    </location>
</feature>
<sequence length="140" mass="17050">MHRNLSGQTIQQKKNSEEQQRRRASIKERFPKTVTFHTYEDIVEKIAKQQFKIKKAFELAEEQIREVEIKSLAITYYVYISGNKEKSRILRKIYRNVTKKTMTLDKLLKLLDKNYPFKEKKWDREILLDYLFFREKGDIK</sequence>
<dbReference type="EMBL" id="LS483458">
    <property type="protein sequence ID" value="SQH96618.1"/>
    <property type="molecule type" value="Genomic_DNA"/>
</dbReference>
<accession>A0A2X4RC15</accession>
<reference evidence="2 3" key="1">
    <citation type="submission" date="2018-06" db="EMBL/GenBank/DDBJ databases">
        <authorList>
            <consortium name="Pathogen Informatics"/>
            <person name="Doyle S."/>
        </authorList>
    </citation>
    <scope>NUCLEOTIDE SEQUENCE [LARGE SCALE GENOMIC DNA]</scope>
    <source>
        <strain evidence="2 3">NCTC10839</strain>
    </source>
</reference>
<evidence type="ECO:0000313" key="3">
    <source>
        <dbReference type="Proteomes" id="UP000248808"/>
    </source>
</evidence>
<feature type="compositionally biased region" description="Polar residues" evidence="1">
    <location>
        <begin position="1"/>
        <end position="13"/>
    </location>
</feature>
<dbReference type="RefSeq" id="WP_111696186.1">
    <property type="nucleotide sequence ID" value="NZ_LS483458.1"/>
</dbReference>
<name>A0A2X4RC15_HAEHA</name>
<protein>
    <submittedName>
        <fullName evidence="2">Uncharacterized protein</fullName>
    </submittedName>
</protein>
<evidence type="ECO:0000313" key="2">
    <source>
        <dbReference type="EMBL" id="SQH96618.1"/>
    </source>
</evidence>
<dbReference type="KEGG" id="hhz:NCTC10839_00479"/>
<organism evidence="2 3">
    <name type="scientific">Haemophilus haemolyticus</name>
    <dbReference type="NCBI Taxonomy" id="726"/>
    <lineage>
        <taxon>Bacteria</taxon>
        <taxon>Pseudomonadati</taxon>
        <taxon>Pseudomonadota</taxon>
        <taxon>Gammaproteobacteria</taxon>
        <taxon>Pasteurellales</taxon>
        <taxon>Pasteurellaceae</taxon>
        <taxon>Haemophilus</taxon>
    </lineage>
</organism>